<keyword evidence="1" id="KW-1133">Transmembrane helix</keyword>
<evidence type="ECO:0000256" key="1">
    <source>
        <dbReference type="SAM" id="Phobius"/>
    </source>
</evidence>
<dbReference type="RefSeq" id="WP_012056683.1">
    <property type="nucleotide sequence ID" value="NZ_CP007389.1"/>
</dbReference>
<feature type="transmembrane region" description="Helical" evidence="1">
    <location>
        <begin position="12"/>
        <end position="32"/>
    </location>
</feature>
<dbReference type="Proteomes" id="UP000185490">
    <property type="component" value="Chromosome"/>
</dbReference>
<organism evidence="2 3">
    <name type="scientific">Thermosipho melanesiensis</name>
    <dbReference type="NCBI Taxonomy" id="46541"/>
    <lineage>
        <taxon>Bacteria</taxon>
        <taxon>Thermotogati</taxon>
        <taxon>Thermotogota</taxon>
        <taxon>Thermotogae</taxon>
        <taxon>Thermotogales</taxon>
        <taxon>Fervidobacteriaceae</taxon>
        <taxon>Thermosipho</taxon>
    </lineage>
</organism>
<dbReference type="PANTHER" id="PTHR37305">
    <property type="entry name" value="INTEGRAL MEMBRANE PROTEIN-RELATED"/>
    <property type="match status" value="1"/>
</dbReference>
<keyword evidence="1" id="KW-0812">Transmembrane</keyword>
<dbReference type="Pfam" id="PF12679">
    <property type="entry name" value="ABC2_membrane_2"/>
    <property type="match status" value="1"/>
</dbReference>
<feature type="transmembrane region" description="Helical" evidence="1">
    <location>
        <begin position="194"/>
        <end position="215"/>
    </location>
</feature>
<evidence type="ECO:0000313" key="3">
    <source>
        <dbReference type="Proteomes" id="UP000185490"/>
    </source>
</evidence>
<keyword evidence="3" id="KW-1185">Reference proteome</keyword>
<feature type="transmembrane region" description="Helical" evidence="1">
    <location>
        <begin position="235"/>
        <end position="253"/>
    </location>
</feature>
<feature type="transmembrane region" description="Helical" evidence="1">
    <location>
        <begin position="160"/>
        <end position="182"/>
    </location>
</feature>
<feature type="transmembrane region" description="Helical" evidence="1">
    <location>
        <begin position="118"/>
        <end position="140"/>
    </location>
</feature>
<proteinExistence type="predicted"/>
<feature type="transmembrane region" description="Helical" evidence="1">
    <location>
        <begin position="77"/>
        <end position="97"/>
    </location>
</feature>
<keyword evidence="1" id="KW-0472">Membrane</keyword>
<accession>A0ABM6GD66</accession>
<name>A0ABM6GD66_9BACT</name>
<protein>
    <recommendedName>
        <fullName evidence="4">ABC-2 type transport system permease protein</fullName>
    </recommendedName>
</protein>
<evidence type="ECO:0008006" key="4">
    <source>
        <dbReference type="Google" id="ProtNLM"/>
    </source>
</evidence>
<evidence type="ECO:0000313" key="2">
    <source>
        <dbReference type="EMBL" id="APT73488.1"/>
    </source>
</evidence>
<gene>
    <name evidence="2" type="ORF">BW47_02455</name>
</gene>
<sequence>MIIIKKELKFNLKNFIIWVIVVVLFVFMYASVTKFFTDQNSPAIKFIEKFPENLLKTFNIDLEAFSKTEGIFGTEGMLFMFLIFAIYAIVLSSKIFAGEFDNKTVEYLFIKPINRKRIFCEKLFAIWLYLITFFSFFLLSELMFFNMYLDDFRTKVLFGFAAYVFVISILFSSISIFFSILFQKRKFVNSLSIALLFLFYFFNSVTQGVDTFEFLRKISVFHYLSSVDLVNTGKINYLSMFVILFVSLTLLYFSKKRFENQDILI</sequence>
<dbReference type="PANTHER" id="PTHR37305:SF1">
    <property type="entry name" value="MEMBRANE PROTEIN"/>
    <property type="match status" value="1"/>
</dbReference>
<dbReference type="EMBL" id="CP007389">
    <property type="protein sequence ID" value="APT73488.1"/>
    <property type="molecule type" value="Genomic_DNA"/>
</dbReference>
<reference evidence="2 3" key="1">
    <citation type="submission" date="2014-02" db="EMBL/GenBank/DDBJ databases">
        <title>Diversity of Thermotogales isolates from hydrothermal vents.</title>
        <authorList>
            <person name="Haverkamp T.H.A."/>
            <person name="Lossouarn J."/>
            <person name="Geslin C."/>
            <person name="Nesbo C.L."/>
        </authorList>
    </citation>
    <scope>NUCLEOTIDE SEQUENCE [LARGE SCALE GENOMIC DNA]</scope>
    <source>
        <strain evidence="2 3">431</strain>
    </source>
</reference>